<dbReference type="InterPro" id="IPR050834">
    <property type="entry name" value="Glycosyltransf_2"/>
</dbReference>
<dbReference type="PANTHER" id="PTHR43685">
    <property type="entry name" value="GLYCOSYLTRANSFERASE"/>
    <property type="match status" value="1"/>
</dbReference>
<dbReference type="CDD" id="cd00761">
    <property type="entry name" value="Glyco_tranf_GTA_type"/>
    <property type="match status" value="1"/>
</dbReference>
<dbReference type="InterPro" id="IPR001173">
    <property type="entry name" value="Glyco_trans_2-like"/>
</dbReference>
<dbReference type="Pfam" id="PF00535">
    <property type="entry name" value="Glycos_transf_2"/>
    <property type="match status" value="1"/>
</dbReference>
<dbReference type="SUPFAM" id="SSF53448">
    <property type="entry name" value="Nucleotide-diphospho-sugar transferases"/>
    <property type="match status" value="1"/>
</dbReference>
<dbReference type="Gene3D" id="3.90.550.10">
    <property type="entry name" value="Spore Coat Polysaccharide Biosynthesis Protein SpsA, Chain A"/>
    <property type="match status" value="1"/>
</dbReference>
<keyword evidence="3" id="KW-1185">Reference proteome</keyword>
<feature type="domain" description="Glycosyltransferase 2-like" evidence="1">
    <location>
        <begin position="7"/>
        <end position="140"/>
    </location>
</feature>
<evidence type="ECO:0000313" key="3">
    <source>
        <dbReference type="Proteomes" id="UP000283993"/>
    </source>
</evidence>
<dbReference type="PANTHER" id="PTHR43685:SF3">
    <property type="entry name" value="SLR2126 PROTEIN"/>
    <property type="match status" value="1"/>
</dbReference>
<reference evidence="2 3" key="1">
    <citation type="submission" date="2013-10" db="EMBL/GenBank/DDBJ databases">
        <title>Salinisphaera orenii MK-B5 Genome Sequencing.</title>
        <authorList>
            <person name="Lai Q."/>
            <person name="Li C."/>
            <person name="Shao Z."/>
        </authorList>
    </citation>
    <scope>NUCLEOTIDE SEQUENCE [LARGE SCALE GENOMIC DNA]</scope>
    <source>
        <strain evidence="2 3">MK-B5</strain>
    </source>
</reference>
<evidence type="ECO:0000259" key="1">
    <source>
        <dbReference type="Pfam" id="PF00535"/>
    </source>
</evidence>
<dbReference type="AlphaFoldDB" id="A0A423PYD2"/>
<dbReference type="Proteomes" id="UP000283993">
    <property type="component" value="Unassembled WGS sequence"/>
</dbReference>
<organism evidence="2 3">
    <name type="scientific">Salinisphaera orenii MK-B5</name>
    <dbReference type="NCBI Taxonomy" id="856730"/>
    <lineage>
        <taxon>Bacteria</taxon>
        <taxon>Pseudomonadati</taxon>
        <taxon>Pseudomonadota</taxon>
        <taxon>Gammaproteobacteria</taxon>
        <taxon>Salinisphaerales</taxon>
        <taxon>Salinisphaeraceae</taxon>
        <taxon>Salinisphaera</taxon>
    </lineage>
</organism>
<evidence type="ECO:0000313" key="2">
    <source>
        <dbReference type="EMBL" id="ROO30615.1"/>
    </source>
</evidence>
<proteinExistence type="predicted"/>
<sequence length="322" mass="36813">MENILISVVIPTYNRADLLRSALQSVAASRDIEADRVEVLVIDNNSVDDTRAVVDEIRAAPYPFPLRYVLETRQGLSHARNRGAAEAAGFYLVFMDDDQMIHERYLAHIEPAFTATGAGCIGGPLRYYNATGLPEWLPPLLEHVGQFDLGGETRALSEHDDVLRGGNMVIPKALLASLGGFDVRLGRVGTTLLSDEETELQARMRRGGHRIVYVPALVQHHYLDPDRLSRHHWRRHRFDYGRTSFRRRLADGDFTAGRTFLGVPRWLWLQMLTRELRLYGTACLLRREDRFDRQLRLCECLGQMYQARENIRTLERTTARAE</sequence>
<name>A0A423PYD2_9GAMM</name>
<dbReference type="InterPro" id="IPR029044">
    <property type="entry name" value="Nucleotide-diphossugar_trans"/>
</dbReference>
<accession>A0A423PYD2</accession>
<comment type="caution">
    <text evidence="2">The sequence shown here is derived from an EMBL/GenBank/DDBJ whole genome shotgun (WGS) entry which is preliminary data.</text>
</comment>
<protein>
    <recommendedName>
        <fullName evidence="1">Glycosyltransferase 2-like domain-containing protein</fullName>
    </recommendedName>
</protein>
<gene>
    <name evidence="2" type="ORF">SAOR_01440</name>
</gene>
<dbReference type="RefSeq" id="WP_185015504.1">
    <property type="nucleotide sequence ID" value="NZ_AYKH01000001.1"/>
</dbReference>
<dbReference type="EMBL" id="AYKH01000001">
    <property type="protein sequence ID" value="ROO30615.1"/>
    <property type="molecule type" value="Genomic_DNA"/>
</dbReference>